<sequence>MACGVPQLMQGCAVPVDRLEIRLGWRHLHEVGHRGVESAIAADAKVDARRPDQRLDLWLDEAGRGWWSYDSDIFRQAVALRGVEHREALEEWDRGGFLAGFVGAALLIVWREAVGIDDGGSVLAPADITAER</sequence>
<organism evidence="1 2">
    <name type="scientific">Ricinus communis</name>
    <name type="common">Castor bean</name>
    <dbReference type="NCBI Taxonomy" id="3988"/>
    <lineage>
        <taxon>Eukaryota</taxon>
        <taxon>Viridiplantae</taxon>
        <taxon>Streptophyta</taxon>
        <taxon>Embryophyta</taxon>
        <taxon>Tracheophyta</taxon>
        <taxon>Spermatophyta</taxon>
        <taxon>Magnoliopsida</taxon>
        <taxon>eudicotyledons</taxon>
        <taxon>Gunneridae</taxon>
        <taxon>Pentapetalae</taxon>
        <taxon>rosids</taxon>
        <taxon>fabids</taxon>
        <taxon>Malpighiales</taxon>
        <taxon>Euphorbiaceae</taxon>
        <taxon>Acalyphoideae</taxon>
        <taxon>Acalypheae</taxon>
        <taxon>Ricinus</taxon>
    </lineage>
</organism>
<dbReference type="EMBL" id="EQ975428">
    <property type="protein sequence ID" value="EEF27413.1"/>
    <property type="molecule type" value="Genomic_DNA"/>
</dbReference>
<evidence type="ECO:0000313" key="2">
    <source>
        <dbReference type="Proteomes" id="UP000008311"/>
    </source>
</evidence>
<keyword evidence="2" id="KW-1185">Reference proteome</keyword>
<dbReference type="Proteomes" id="UP000008311">
    <property type="component" value="Unassembled WGS sequence"/>
</dbReference>
<reference evidence="2" key="1">
    <citation type="journal article" date="2010" name="Nat. Biotechnol.">
        <title>Draft genome sequence of the oilseed species Ricinus communis.</title>
        <authorList>
            <person name="Chan A.P."/>
            <person name="Crabtree J."/>
            <person name="Zhao Q."/>
            <person name="Lorenzi H."/>
            <person name="Orvis J."/>
            <person name="Puiu D."/>
            <person name="Melake-Berhan A."/>
            <person name="Jones K.M."/>
            <person name="Redman J."/>
            <person name="Chen G."/>
            <person name="Cahoon E.B."/>
            <person name="Gedil M."/>
            <person name="Stanke M."/>
            <person name="Haas B.J."/>
            <person name="Wortman J.R."/>
            <person name="Fraser-Liggett C.M."/>
            <person name="Ravel J."/>
            <person name="Rabinowicz P.D."/>
        </authorList>
    </citation>
    <scope>NUCLEOTIDE SEQUENCE [LARGE SCALE GENOMIC DNA]</scope>
    <source>
        <strain evidence="2">cv. Hale</strain>
    </source>
</reference>
<proteinExistence type="predicted"/>
<accession>B9T9Q2</accession>
<dbReference type="InParanoid" id="B9T9Q2"/>
<dbReference type="AlphaFoldDB" id="B9T9Q2"/>
<protein>
    <submittedName>
        <fullName evidence="1">Uncharacterized protein</fullName>
    </submittedName>
</protein>
<evidence type="ECO:0000313" key="1">
    <source>
        <dbReference type="EMBL" id="EEF27413.1"/>
    </source>
</evidence>
<name>B9T9Q2_RICCO</name>
<gene>
    <name evidence="1" type="ORF">RCOM_0378260</name>
</gene>